<evidence type="ECO:0000259" key="2">
    <source>
        <dbReference type="Pfam" id="PF04773"/>
    </source>
</evidence>
<keyword evidence="5" id="KW-1185">Reference proteome</keyword>
<keyword evidence="1" id="KW-0472">Membrane</keyword>
<dbReference type="InterPro" id="IPR012373">
    <property type="entry name" value="Ferrdict_sens_TM"/>
</dbReference>
<protein>
    <submittedName>
        <fullName evidence="4">FecR family protein</fullName>
    </submittedName>
</protein>
<dbReference type="AlphaFoldDB" id="A0A4Q7N5U0"/>
<evidence type="ECO:0000313" key="5">
    <source>
        <dbReference type="Proteomes" id="UP000293874"/>
    </source>
</evidence>
<dbReference type="Pfam" id="PF04773">
    <property type="entry name" value="FecR"/>
    <property type="match status" value="1"/>
</dbReference>
<gene>
    <name evidence="4" type="ORF">EV199_2313</name>
</gene>
<dbReference type="Gene3D" id="2.60.120.1440">
    <property type="match status" value="1"/>
</dbReference>
<proteinExistence type="predicted"/>
<comment type="caution">
    <text evidence="4">The sequence shown here is derived from an EMBL/GenBank/DDBJ whole genome shotgun (WGS) entry which is preliminary data.</text>
</comment>
<dbReference type="RefSeq" id="WP_130540729.1">
    <property type="nucleotide sequence ID" value="NZ_CP042431.1"/>
</dbReference>
<accession>A0A4Q7N5U0</accession>
<keyword evidence="1" id="KW-1133">Transmembrane helix</keyword>
<dbReference type="Gene3D" id="3.55.50.30">
    <property type="match status" value="1"/>
</dbReference>
<organism evidence="4 5">
    <name type="scientific">Pseudobacter ginsenosidimutans</name>
    <dbReference type="NCBI Taxonomy" id="661488"/>
    <lineage>
        <taxon>Bacteria</taxon>
        <taxon>Pseudomonadati</taxon>
        <taxon>Bacteroidota</taxon>
        <taxon>Chitinophagia</taxon>
        <taxon>Chitinophagales</taxon>
        <taxon>Chitinophagaceae</taxon>
        <taxon>Pseudobacter</taxon>
    </lineage>
</organism>
<sequence length="383" mass="43394">MFDRIRYLFGLYMDKTISAAEEKELAELALDPGNKDILLRLEQEYWEKEPLVAMEEEEAENFLSGILDGRQPVIRKFHWKQLVAAASILLLLAAGGYLMLFNRSVDKTKTPLSQEQRFRNDVNPGKYSARLMLADSSIIILDSAAIGELTTQGNTSVIHQGNRLIYEERAGAKEVLYNTITTAKAEIFATELSDGTKVWLNAASSIRFPVSFNDKERRVEITGEAYFEVAKDVSRRFTVLANGAEVEVLGTHFNINAYTNEGAVRTTLLEGKVRVSGKGTVAMLKPGQQARLAAGLEVIDHADLENVMAWRNGRFYFNNSNMEVIMREVERWYDVEVEYQDAVPHLFVAKIPRNEPISELLKLLELTDRVHFKIEGRKIIVMK</sequence>
<dbReference type="InterPro" id="IPR006860">
    <property type="entry name" value="FecR"/>
</dbReference>
<dbReference type="PIRSF" id="PIRSF018266">
    <property type="entry name" value="FecR"/>
    <property type="match status" value="1"/>
</dbReference>
<feature type="domain" description="Protein FecR C-terminal" evidence="3">
    <location>
        <begin position="314"/>
        <end position="381"/>
    </location>
</feature>
<name>A0A4Q7N5U0_9BACT</name>
<dbReference type="PANTHER" id="PTHR30273:SF2">
    <property type="entry name" value="PROTEIN FECR"/>
    <property type="match status" value="1"/>
</dbReference>
<keyword evidence="1" id="KW-0812">Transmembrane</keyword>
<evidence type="ECO:0000313" key="4">
    <source>
        <dbReference type="EMBL" id="RZS76428.1"/>
    </source>
</evidence>
<dbReference type="PANTHER" id="PTHR30273">
    <property type="entry name" value="PERIPLASMIC SIGNAL SENSOR AND SIGMA FACTOR ACTIVATOR FECR-RELATED"/>
    <property type="match status" value="1"/>
</dbReference>
<dbReference type="GO" id="GO:0016989">
    <property type="term" value="F:sigma factor antagonist activity"/>
    <property type="evidence" value="ECO:0007669"/>
    <property type="project" value="TreeGrafter"/>
</dbReference>
<dbReference type="Proteomes" id="UP000293874">
    <property type="component" value="Unassembled WGS sequence"/>
</dbReference>
<dbReference type="InterPro" id="IPR032508">
    <property type="entry name" value="FecR_C"/>
</dbReference>
<reference evidence="4 5" key="1">
    <citation type="submission" date="2019-02" db="EMBL/GenBank/DDBJ databases">
        <title>Genomic Encyclopedia of Type Strains, Phase IV (KMG-IV): sequencing the most valuable type-strain genomes for metagenomic binning, comparative biology and taxonomic classification.</title>
        <authorList>
            <person name="Goeker M."/>
        </authorList>
    </citation>
    <scope>NUCLEOTIDE SEQUENCE [LARGE SCALE GENOMIC DNA]</scope>
    <source>
        <strain evidence="4 5">DSM 18116</strain>
    </source>
</reference>
<dbReference type="OrthoDB" id="649653at2"/>
<evidence type="ECO:0000256" key="1">
    <source>
        <dbReference type="SAM" id="Phobius"/>
    </source>
</evidence>
<feature type="domain" description="FecR protein" evidence="2">
    <location>
        <begin position="179"/>
        <end position="274"/>
    </location>
</feature>
<dbReference type="Pfam" id="PF16344">
    <property type="entry name" value="FecR_C"/>
    <property type="match status" value="1"/>
</dbReference>
<feature type="transmembrane region" description="Helical" evidence="1">
    <location>
        <begin position="82"/>
        <end position="101"/>
    </location>
</feature>
<evidence type="ECO:0000259" key="3">
    <source>
        <dbReference type="Pfam" id="PF16344"/>
    </source>
</evidence>
<dbReference type="EMBL" id="SGXA01000001">
    <property type="protein sequence ID" value="RZS76428.1"/>
    <property type="molecule type" value="Genomic_DNA"/>
</dbReference>